<dbReference type="RefSeq" id="WP_167919185.1">
    <property type="nucleotide sequence ID" value="NZ_JAAVJS010000022.1"/>
</dbReference>
<keyword evidence="4" id="KW-1185">Reference proteome</keyword>
<evidence type="ECO:0000313" key="3">
    <source>
        <dbReference type="EMBL" id="NJX16525.1"/>
    </source>
</evidence>
<evidence type="ECO:0000256" key="1">
    <source>
        <dbReference type="ARBA" id="ARBA00008005"/>
    </source>
</evidence>
<comment type="similarity">
    <text evidence="1">Belongs to the myoviridae tail sheath protein family.</text>
</comment>
<dbReference type="Proteomes" id="UP000760545">
    <property type="component" value="Unassembled WGS sequence"/>
</dbReference>
<evidence type="ECO:0000313" key="4">
    <source>
        <dbReference type="Proteomes" id="UP000760545"/>
    </source>
</evidence>
<accession>A0ABX1DDU9</accession>
<evidence type="ECO:0000259" key="2">
    <source>
        <dbReference type="Pfam" id="PF17482"/>
    </source>
</evidence>
<comment type="caution">
    <text evidence="3">The sequence shown here is derived from an EMBL/GenBank/DDBJ whole genome shotgun (WGS) entry which is preliminary data.</text>
</comment>
<dbReference type="PANTHER" id="PTHR35861:SF1">
    <property type="entry name" value="PHAGE TAIL SHEATH PROTEIN"/>
    <property type="match status" value="1"/>
</dbReference>
<dbReference type="Pfam" id="PF17482">
    <property type="entry name" value="Phage_sheath_1C"/>
    <property type="match status" value="1"/>
</dbReference>
<organism evidence="3 4">
    <name type="scientific">Tamlana crocina</name>
    <dbReference type="NCBI Taxonomy" id="393006"/>
    <lineage>
        <taxon>Bacteria</taxon>
        <taxon>Pseudomonadati</taxon>
        <taxon>Bacteroidota</taxon>
        <taxon>Flavobacteriia</taxon>
        <taxon>Flavobacteriales</taxon>
        <taxon>Flavobacteriaceae</taxon>
        <taxon>Tamlana</taxon>
    </lineage>
</organism>
<dbReference type="Gene3D" id="3.40.50.11780">
    <property type="match status" value="1"/>
</dbReference>
<dbReference type="InterPro" id="IPR020287">
    <property type="entry name" value="Tail_sheath_C"/>
</dbReference>
<sequence>MAKFYKSPGVYIQNVGRFPSSIAQVETAIPGFIGRTQWLNGVEAFQPQKITSILDYEQYFGTSVPQDFNIKVRVEKQSGNISNVDVAMVGGAPVHADLVPKNPMYYAMRLFFDNGGVFCYVVSTGTQTEEGQVNRSDIKKAVEILEHLDEVTLIASPDASRLSASDYKSYFSDPVLKQCLKLHDRFGVFDVVGAHSKASAQTDILSFRTQTSNITEELKLGAAYFPYLQTGIRILTEDAKISVEEHKEINDGGTAVDSVLQGKRLNNAVFDDHKPVYKAIKNFLDTFCAVMPPSPAIVGVYAKVDGMHGVWKAPANVSLSSVVAPVFSIDNQMTEGLNVDLLSGKSINAIRQFPGKGILVWGARTLAGNDNEWRYISVRRFFNMVEESVKKGTRQFVFEPNDANTWTKIKALIENFLVEQWRAGALAGSKPSHAFFVKVGLGETMTASDMLNNKMIIEIGMAVVRPAEFIIMRFTHKMHKN</sequence>
<feature type="domain" description="Tail sheath protein C-terminal" evidence="2">
    <location>
        <begin position="370"/>
        <end position="475"/>
    </location>
</feature>
<dbReference type="EMBL" id="JAAVJS010000022">
    <property type="protein sequence ID" value="NJX16525.1"/>
    <property type="molecule type" value="Genomic_DNA"/>
</dbReference>
<reference evidence="3 4" key="1">
    <citation type="submission" date="2020-03" db="EMBL/GenBank/DDBJ databases">
        <title>Tamlana sp. nov, isolated from XXX.</title>
        <authorList>
            <person name="Cao W.R."/>
        </authorList>
    </citation>
    <scope>NUCLEOTIDE SEQUENCE [LARGE SCALE GENOMIC DNA]</scope>
    <source>
        <strain evidence="3 4">HST1-43</strain>
    </source>
</reference>
<protein>
    <submittedName>
        <fullName evidence="3">Phage tail sheath family protein</fullName>
    </submittedName>
</protein>
<proteinExistence type="inferred from homology"/>
<gene>
    <name evidence="3" type="ORF">HC176_13610</name>
</gene>
<dbReference type="InterPro" id="IPR052042">
    <property type="entry name" value="Tail_sheath_structural"/>
</dbReference>
<name>A0ABX1DDU9_9FLAO</name>
<dbReference type="PANTHER" id="PTHR35861">
    <property type="match status" value="1"/>
</dbReference>